<proteinExistence type="predicted"/>
<dbReference type="Gene3D" id="3.30.565.10">
    <property type="entry name" value="Histidine kinase-like ATPase, C-terminal domain"/>
    <property type="match status" value="2"/>
</dbReference>
<dbReference type="GeneID" id="119728728"/>
<dbReference type="NCBIfam" id="NF047352">
    <property type="entry name" value="P_loop_sacsin"/>
    <property type="match status" value="3"/>
</dbReference>
<dbReference type="Gene3D" id="1.10.287.110">
    <property type="entry name" value="DnaJ domain"/>
    <property type="match status" value="1"/>
</dbReference>
<protein>
    <recommendedName>
        <fullName evidence="6">Sacsin</fullName>
    </recommendedName>
</protein>
<dbReference type="Pfam" id="PF25794">
    <property type="entry name" value="SACS"/>
    <property type="match status" value="3"/>
</dbReference>
<keyword evidence="5" id="KW-1185">Reference proteome</keyword>
<dbReference type="RefSeq" id="XP_038057003.1">
    <property type="nucleotide sequence ID" value="XM_038201075.1"/>
</dbReference>
<dbReference type="Proteomes" id="UP000887568">
    <property type="component" value="Unplaced"/>
</dbReference>
<sequence length="4379" mass="496004">MASDASHTAGKHESFGQRLPPLYIYLKRVLDKYPEGGQILKELVQNADDAKASKVVFLYDKTEHPRQRLWSDTLAEFQGPALYAYNDASFTKEDWKNIQHPEQSGKRKDPTKVGRFGLGFISVFHLTDMPCILSGDQIGYLDPLEENFTFDPNTNTRYVGERGKSWKLSPALLSEFPDQFSPFLTELFSCSEGNFQKGSFKGTIFRFPLRKRKSELSGSLFHDEDRVMELFESFQTDAELSLLFLKNIESIAAYKRCRSEEQPILIFKAQIGQEDRPQVRKNMKDFLSKVPERRNFHAISSLQIESQLGQQAELTISRFIIINALKNINTSPELNALINDKELKFLPWMGMSFRISCTLEQSMNEQKGRVFCFLPLPDSETTGLPVHVHGYFGLGDNRRSIKWPDQESQHDKKAHWNHLLVTEVLPEVYGRLILAAIDKNREQPDTMLPRDVYKGWPCIENVNSQWSDCVKKFLRSIKDEAIFYTDQGSWAKSADVYINTRNDDLISKVLVEKGCLVAQLPNHVLESLDWAGVPYKRVTPEIVRSCIRGDPLRFLSCEEKLELLEYVTSDDISDLNDLHLLPLANGKFTSFSKKMPTVFIDNTDNPSTLIPYGEGRFAARDMPNVLKDSMAEKCTQLKRLCITDVAPLLLEMLPNTWSNLSASGTLPWSPGINQQPSVEWLEIMWQWLTKNHMQVHLSAFKNMPLIPMPTNRMARLKENGLIFQQTATDPDGLSEDVCSFLETVGIVVIRHTLSDYVTRHPDLNSFIKAPTPEGVMAVLETIDRIHSTQHICLVVKDMSLNAKDELRGLLAQPHWKVLPHQQDILRQLPLFVASSGHYISAKSGIAVVPVDMFGIPVDVLKDGAKYILKRDISDNLALSLQVPVLSVRELLAENILPSVAARFYGPDDSLKIMAWVLERPEFDDLIREVQFIPLATASQQLSCPNRLFEPTKVLQVLLKNQDVFPTGAYAEGKLLKFLKRVGLKNQTDITAMDVLHAAVQLSETQATGQADVERGQVLLDHINEHPQVLYVRGTSGRTKEPLFKVLGNKCWVPCAASPPADYPVAAGWMGKSTRLYSPETVGSIESALFYGSVLPLVNLPSISEEVQRAFGWRKNPYPNIRQHVEYVVHHLKNIANTSQSAHQDSYTVSKSASVIYQFLSKASNPDVRAFFKTHMNLSQPWVWHGSGFTTPDKIALGVGNLGVSLVPYLHIVPKEMQKYSVFFSNMGVNQTFQEKELSTVLLSVQHKHQSELVPSEEDYQTDLNLISNILRYIVDQNFKTHSTKILVPCRTLRTDGERRLKMVPAVECLYVDEERLAHQLYDEDTKEEFDTPVIHESISNDLARRLGLLPLSHFLAPVDEVEFEMAGPHETTVNAIKRNLDMYKNNVDIFKELIQNADDAGATEVKFLLDWRRNEQTAYNLLSDSMKECHGPALWAYNDACFSKDDIKNICSIAAQSKKHQLDKVGRFGLGFTSVYHLTDIPSVVSGPYVLICDPRTIYLGSRVKAGQPGIKLDLTNGRHRKTLKSYPNQFQSYNGIFGCNLLASTTHYKHTLFRLPLRTVFGADSQRPNQLSDFICDSRDRIKPLIESLKKSAETLLLFTQNIVHVSLHELSGNDSVMEDVMSVTVSRLQQMPRSISHAADKVDDIRTERSLLKATTECMGDPTMPVPETTMILEITQKIHGTLENIETADINKDSVHYITSSCMSRGNISKLANTPEGLKAAVLPCGGIAAQLVAGEGGCLKLKPAKGSAFSYLPLNVWTGLPFQVNGSFLLQPNRRQLWGKSSSGTEEFEVRWNCCFIASVLCKALLNLLQDLQGLQEKGIVDARNFQSLWPKRMVCDSNFHPLVDAFYQRIGMENNAPAVICDEGRWLTVHDCFFTAWETCDPESLRCSIKALLAKNQDPKKWVELEPDVISSISAAGENRWFDDNTFSVKRFLREIFFPAFEDSQHIESDHHKEIILHVLDLRLGGRKVTTYDEELRTTKCVPASPSGNELKRPDQLVNPRTSIGSLYSEDNCRFPHGSEFRKQARLLSLSQLGMATDDLSWEDICERAESMLKDGQCERRSAILLKLISKKLTKADQPTSEQKRRIQQANFLPVLKIPDGYPAKWYTCEDEFMSAARLYASCHKDLLGSVQPLLDENRLALETIGPQTMDFLGIHKKEVAVTDVVQQLTEVIKEASGVMPQTLSMSSSIFSFLQKEVCESHFLPIHGSVKEKHRAAFDKLCTMRFVLCEGAFRECKQLAFEYSGPSGPYLFRVPPELIPFKNLLKLCGIRDKFEVNDFLQTLQKLKTKYEDTPLPKSDLKTAKAMMSEIVSKSAADSDGTRNILEGAKIYIPDNRGVLRTTSELTFNDVDWEGSWGNNVYTHSGMSFNDAKVFGIITQREKQLETCSSSSGFEMEFGQQEELTDRLSGILRSYPNVSDVFKEVLQNADDAGATEIHFVHDPRSHPSKKIISKSWAAVQQLPSLCIYNDKPFTEADIKGIQKVGVGGKRDDIATTGKFGIGFNAVYHLTDCPSFMSNSDTLCVFDPLLKYVQGTRKTSPGKRFSTAEKFRELYPDMLSGYLEDIDEICGKKGTMFRLPLRAQASVISRNVYSSSDMCSLLDDFQKVSQDALLFLNNITKITISRIEEQTGKIRQLFSINATLADEDRRSRLKLVEHLTLFNEHPWQEIAPMSCVYSLETKDSNDNLKSWLISQMLGFKGLDVDSQVLSNAADLKKPLPRGGVAALMKDSRQEDTCDQQCTAYCFLPLPIYTALPVHVNGTFELDAARKSLKKGCAYEDGLIHQWNKLLVENVIAPAYAELITHARRTMLGETSHKDQLKQYDDIFPKHLEVVHGEWRLLAEATLRYISDNNLEVLPVVKPTSGNISWHHPNSDLSLAFFDDFDENVDSSVDVTTSKLQSSAALLRPFLLKVGFHLLASSPKLCLAFQACDVKAEFVSAQAVVHHLSSESVITPELPAPLTKTAFKDLKTFKAVFEYCLDGLTKPTDLHGLPLKLANDETLGQFTEEDGLYMTLHWRVLPSLGDLFLHKDLVKLCTAWFDDNELSEDAFTSSVFKKFTIAELGRYLGEQLPEDWRGCDQHVEWQPKKEGQPLESWLRDLWKFICSETSEENSQFSLQAIENWPIFPTTAGNLVPPTKSKTVLALHSLGGIGFGLKVAEVLRKLGLPEIAWKKMCVSTCNTADPPTDLTPILHAYLALPKSYGDVIGVIQYMTATSAPFGKLEPKECGTLLHYFQEGCDDETLTLQNIQVIKSLPIFMLLGETKTTDVQRPLNYHTVEGYDVLREEANIWMDNMKCVFLEANPTLSLIHKELGISPITHAEVYLKYILPSFHLLTQKARIKHIENIRDEVVLKATREDGEVLLNRLTNVEFIYDQLNTLRPASYFYDPRNPVFKAMVDQGMLLPEQPELMRPPMREFLARIGLHTDVTPENFIKFARKIEDRGNLPTDKNQLKVLCDNSKLLKNELDYNDSLHDQRTLLIVATIKFIPSTPIKPELLEICPAYPSSDIQTPARVPFIAYCGSVPSRYTELVWSASSVLPYWALQVAANKNIGKKKKRLTVHECLGIVTDESAVMEKVLAHTKLVCGSMEKKNVIHKEDKLPKKVREEVKGVMNKILQYLKDSVTKHRENIKRCLLNTPICPVENSTVFVKADQLVFNFGDMKEGVLKPYLYTIPRELMCFESIFKLLGAQEKCSFDQLAGVLAALENDCENEQMKLNPNQQKSAKCAVGGIFKLLHDQKEKCQISASKLYLPTVEYSLMEAPQLYYADPDQMQQLDTVSSGGRAFILPLRECGFRCKNEIALFSYLPSRLRPKFLKDELQEKPCDTNEDCREGHDCQYLAHIKHMVTSDEMTEVLLRLCQHQLNELEVRVEDVKRIEVLQDFNQLSCKVNLELGFYDNDGRKVANQQFSRKAFLDKNTSTLFLEHVWPLDKHMSQTFREVAECCNDLLGGLLNERHVSILQSALDSPSPFEMSDVLSSNKIPYYYGDSWRHRPGTIIPRDVRTLLNDDPFNRFEAGEIVGYRRTIGELPPEDAVATRSRERRAISHALSTDEATEIIYAVIVGQVGTDEENSILSRQYEIDVGLEEHLIVSVTTLFKFLSLKDEDDRGLPSRPNTLPADPQNDIEQIQREVREAMALPKEEQKRVINRLYRKWHPDKNPGQEERTNKAFQFLIQEINRCDVTDQYEQHYSCWESEVRRDREEARRYQQMHNRSRRRRRNNARCSNVPPSFSRESPDPRSARLWFRQAREHLSAAEKTSQLGPSQVQWIAFQVHQAAEVALKAAQYSLTGRPDTHSNSVTGLASIVCNHRYVTSNELKNIASDLERHECLYDKPRYPVSRISQTSGQAYQGFSVEDAMRLSKALLSLVQDIIGINEF</sequence>
<dbReference type="InterPro" id="IPR036890">
    <property type="entry name" value="HATPase_C_sf"/>
</dbReference>
<dbReference type="CDD" id="cd06257">
    <property type="entry name" value="DnaJ"/>
    <property type="match status" value="1"/>
</dbReference>
<dbReference type="PANTHER" id="PTHR46919">
    <property type="entry name" value="ZINC FINGER, C3HC4 TYPE (RING FINGER) FAMILY PROTEIN"/>
    <property type="match status" value="1"/>
</dbReference>
<evidence type="ECO:0000313" key="5">
    <source>
        <dbReference type="Proteomes" id="UP000887568"/>
    </source>
</evidence>
<dbReference type="PANTHER" id="PTHR46919:SF2">
    <property type="entry name" value="SACSIN"/>
    <property type="match status" value="1"/>
</dbReference>
<feature type="region of interest" description="Disordered" evidence="1">
    <location>
        <begin position="4208"/>
        <end position="4241"/>
    </location>
</feature>
<feature type="domain" description="Sacsin/Nov" evidence="3">
    <location>
        <begin position="1370"/>
        <end position="1621"/>
    </location>
</feature>
<dbReference type="InterPro" id="IPR007842">
    <property type="entry name" value="HEPN_dom"/>
</dbReference>
<accession>A0A913ZZD6</accession>
<dbReference type="InterPro" id="IPR058210">
    <property type="entry name" value="SACS/Nov_dom"/>
</dbReference>
<reference evidence="4" key="1">
    <citation type="submission" date="2022-11" db="UniProtKB">
        <authorList>
            <consortium name="EnsemblMetazoa"/>
        </authorList>
    </citation>
    <scope>IDENTIFICATION</scope>
</reference>
<evidence type="ECO:0000259" key="3">
    <source>
        <dbReference type="Pfam" id="PF25794"/>
    </source>
</evidence>
<evidence type="ECO:0008006" key="6">
    <source>
        <dbReference type="Google" id="ProtNLM"/>
    </source>
</evidence>
<name>A0A913ZZD6_PATMI</name>
<dbReference type="SUPFAM" id="SSF55874">
    <property type="entry name" value="ATPase domain of HSP90 chaperone/DNA topoisomerase II/histidine kinase"/>
    <property type="match status" value="3"/>
</dbReference>
<feature type="compositionally biased region" description="Basic residues" evidence="1">
    <location>
        <begin position="4214"/>
        <end position="4223"/>
    </location>
</feature>
<dbReference type="OMA" id="IENWPIF"/>
<feature type="domain" description="HEPN" evidence="2">
    <location>
        <begin position="4243"/>
        <end position="4344"/>
    </location>
</feature>
<dbReference type="EnsemblMetazoa" id="XM_038201075.1">
    <property type="protein sequence ID" value="XP_038057003.1"/>
    <property type="gene ID" value="LOC119728728"/>
</dbReference>
<evidence type="ECO:0000313" key="4">
    <source>
        <dbReference type="EnsemblMetazoa" id="XP_038057003.1"/>
    </source>
</evidence>
<dbReference type="InterPro" id="IPR036869">
    <property type="entry name" value="J_dom_sf"/>
</dbReference>
<feature type="domain" description="Sacsin/Nov" evidence="3">
    <location>
        <begin position="2405"/>
        <end position="2640"/>
    </location>
</feature>
<feature type="domain" description="Sacsin/Nov" evidence="3">
    <location>
        <begin position="21"/>
        <end position="262"/>
    </location>
</feature>
<dbReference type="SUPFAM" id="SSF81593">
    <property type="entry name" value="Nucleotidyltransferase substrate binding subunit/domain"/>
    <property type="match status" value="1"/>
</dbReference>
<organism evidence="4 5">
    <name type="scientific">Patiria miniata</name>
    <name type="common">Bat star</name>
    <name type="synonym">Asterina miniata</name>
    <dbReference type="NCBI Taxonomy" id="46514"/>
    <lineage>
        <taxon>Eukaryota</taxon>
        <taxon>Metazoa</taxon>
        <taxon>Echinodermata</taxon>
        <taxon>Eleutherozoa</taxon>
        <taxon>Asterozoa</taxon>
        <taxon>Asteroidea</taxon>
        <taxon>Valvatacea</taxon>
        <taxon>Valvatida</taxon>
        <taxon>Asterinidae</taxon>
        <taxon>Patiria</taxon>
    </lineage>
</organism>
<dbReference type="Pfam" id="PF05168">
    <property type="entry name" value="HEPN"/>
    <property type="match status" value="1"/>
</dbReference>
<dbReference type="Gene3D" id="1.20.120.330">
    <property type="entry name" value="Nucleotidyltransferases domain 2"/>
    <property type="match status" value="1"/>
</dbReference>
<evidence type="ECO:0000256" key="1">
    <source>
        <dbReference type="SAM" id="MobiDB-lite"/>
    </source>
</evidence>
<dbReference type="InterPro" id="IPR001623">
    <property type="entry name" value="DnaJ_domain"/>
</dbReference>
<evidence type="ECO:0000259" key="2">
    <source>
        <dbReference type="Pfam" id="PF05168"/>
    </source>
</evidence>
<dbReference type="OrthoDB" id="1262810at2759"/>